<organism evidence="2 3">
    <name type="scientific">Diversispora epigaea</name>
    <dbReference type="NCBI Taxonomy" id="1348612"/>
    <lineage>
        <taxon>Eukaryota</taxon>
        <taxon>Fungi</taxon>
        <taxon>Fungi incertae sedis</taxon>
        <taxon>Mucoromycota</taxon>
        <taxon>Glomeromycotina</taxon>
        <taxon>Glomeromycetes</taxon>
        <taxon>Diversisporales</taxon>
        <taxon>Diversisporaceae</taxon>
        <taxon>Diversispora</taxon>
    </lineage>
</organism>
<accession>A0A397JS96</accession>
<proteinExistence type="predicted"/>
<evidence type="ECO:0000313" key="2">
    <source>
        <dbReference type="EMBL" id="RHZ88054.1"/>
    </source>
</evidence>
<sequence>MEHYSLRNPDESISKKQNNNFSPKHPFRLVTAGTSESGKTEMVVYLLLGSKYSKIYPIMLGEKDKVPKNGNYGERYIPCDDLLVVALHKDEYLWKTVQYFYEFIAKDKQAPWYEDVRFKIITPDKLPDISKFKNTGRKRLLVFDDLAGEPLSTQLKIIPFFRSGRHNNISSIFIGQRYFEIHQNIRGNETHISVHRGFGTLDSVKRVLKDMYDDYESLAKKVYEVIKKHYVIIDIRRPADDPLSIRYRWDKPLLKTVT</sequence>
<dbReference type="EMBL" id="PQFF01000024">
    <property type="protein sequence ID" value="RHZ88054.1"/>
    <property type="molecule type" value="Genomic_DNA"/>
</dbReference>
<dbReference type="Proteomes" id="UP000266861">
    <property type="component" value="Unassembled WGS sequence"/>
</dbReference>
<dbReference type="InterPro" id="IPR006758">
    <property type="entry name" value="A32L"/>
</dbReference>
<dbReference type="Gene3D" id="3.30.750.60">
    <property type="entry name" value="Endosialidase, N-terminal extension domain"/>
    <property type="match status" value="1"/>
</dbReference>
<keyword evidence="3" id="KW-1185">Reference proteome</keyword>
<name>A0A397JS96_9GLOM</name>
<comment type="caution">
    <text evidence="2">The sequence shown here is derived from an EMBL/GenBank/DDBJ whole genome shotgun (WGS) entry which is preliminary data.</text>
</comment>
<evidence type="ECO:0000256" key="1">
    <source>
        <dbReference type="SAM" id="MobiDB-lite"/>
    </source>
</evidence>
<protein>
    <submittedName>
        <fullName evidence="2">Uncharacterized protein</fullName>
    </submittedName>
</protein>
<evidence type="ECO:0000313" key="3">
    <source>
        <dbReference type="Proteomes" id="UP000266861"/>
    </source>
</evidence>
<dbReference type="AlphaFoldDB" id="A0A397JS96"/>
<feature type="region of interest" description="Disordered" evidence="1">
    <location>
        <begin position="1"/>
        <end position="21"/>
    </location>
</feature>
<gene>
    <name evidence="2" type="ORF">Glove_26g311</name>
</gene>
<reference evidence="2 3" key="1">
    <citation type="submission" date="2018-08" db="EMBL/GenBank/DDBJ databases">
        <title>Genome and evolution of the arbuscular mycorrhizal fungus Diversispora epigaea (formerly Glomus versiforme) and its bacterial endosymbionts.</title>
        <authorList>
            <person name="Sun X."/>
            <person name="Fei Z."/>
            <person name="Harrison M."/>
        </authorList>
    </citation>
    <scope>NUCLEOTIDE SEQUENCE [LARGE SCALE GENOMIC DNA]</scope>
    <source>
        <strain evidence="2 3">IT104</strain>
    </source>
</reference>
<dbReference type="Pfam" id="PF04665">
    <property type="entry name" value="Pox_A32"/>
    <property type="match status" value="1"/>
</dbReference>
<feature type="compositionally biased region" description="Basic and acidic residues" evidence="1">
    <location>
        <begin position="1"/>
        <end position="14"/>
    </location>
</feature>
<dbReference type="OrthoDB" id="2310202at2759"/>